<dbReference type="GO" id="GO:0005737">
    <property type="term" value="C:cytoplasm"/>
    <property type="evidence" value="ECO:0007669"/>
    <property type="project" value="TreeGrafter"/>
</dbReference>
<feature type="compositionally biased region" description="Polar residues" evidence="11">
    <location>
        <begin position="457"/>
        <end position="468"/>
    </location>
</feature>
<dbReference type="GO" id="GO:0035556">
    <property type="term" value="P:intracellular signal transduction"/>
    <property type="evidence" value="ECO:0007669"/>
    <property type="project" value="TreeGrafter"/>
</dbReference>
<evidence type="ECO:0000256" key="2">
    <source>
        <dbReference type="ARBA" id="ARBA00012513"/>
    </source>
</evidence>
<dbReference type="InterPro" id="IPR032270">
    <property type="entry name" value="AMPK_C"/>
</dbReference>
<comment type="catalytic activity">
    <reaction evidence="8">
        <text>L-threonyl-[protein] + ATP = O-phospho-L-threonyl-[protein] + ADP + H(+)</text>
        <dbReference type="Rhea" id="RHEA:46608"/>
        <dbReference type="Rhea" id="RHEA-COMP:11060"/>
        <dbReference type="Rhea" id="RHEA-COMP:11605"/>
        <dbReference type="ChEBI" id="CHEBI:15378"/>
        <dbReference type="ChEBI" id="CHEBI:30013"/>
        <dbReference type="ChEBI" id="CHEBI:30616"/>
        <dbReference type="ChEBI" id="CHEBI:61977"/>
        <dbReference type="ChEBI" id="CHEBI:456216"/>
        <dbReference type="EC" id="2.7.11.1"/>
    </reaction>
</comment>
<dbReference type="CDD" id="cd12122">
    <property type="entry name" value="AMPKA_C"/>
    <property type="match status" value="1"/>
</dbReference>
<comment type="catalytic activity">
    <reaction evidence="9">
        <text>L-seryl-[protein] + ATP = O-phospho-L-seryl-[protein] + ADP + H(+)</text>
        <dbReference type="Rhea" id="RHEA:17989"/>
        <dbReference type="Rhea" id="RHEA-COMP:9863"/>
        <dbReference type="Rhea" id="RHEA-COMP:11604"/>
        <dbReference type="ChEBI" id="CHEBI:15378"/>
        <dbReference type="ChEBI" id="CHEBI:29999"/>
        <dbReference type="ChEBI" id="CHEBI:30616"/>
        <dbReference type="ChEBI" id="CHEBI:83421"/>
        <dbReference type="ChEBI" id="CHEBI:456216"/>
        <dbReference type="EC" id="2.7.11.1"/>
    </reaction>
</comment>
<sequence>MSSQARIGDYSIIKTVGSGSFGKVKKATHAYSNQIVAMKIISRSKLSHSDMIGRVNREIQYLKKLRHPHIIKLYEVISNKVDIIMVMEFAGGELFNYLVEKGRMPEPEAKRFFQQIISAVEYCHKRGIVHSLLLDAFNNVKIADFGLSNVVKDGEFLNTSCGSPNYAAPEVINGKLYAGPDVDVWSCGIILYVMLCGKLPFDDENIPSLFKKISSGIFSIPSHVSSGAKNLIQQMLIVDPLKRITISKIRDDPWFNADLPEYLRPLPEGTDPMQLDIINNEIVDIVSEKLGIKRSEIIASLKVSGYNYVKVSYQLIMDNKYMLEVSKLTEKDGIKNFGLSTSPPAWNAMSVSAFSPSSLKNSPMLSSIHRNDNFNNIIHSFPINKNNDDDVFEPSSVSVLGSSIPKPKGLTNSGSKLADSNRFPIIPGKIPVVKQSNITRAVLENNAIRSSAHKNSESTYSNSPTTSAPIRIPSNYFRASLPPVSSVRSNSSFNSNRSSNENNSSLVNNSNGDVNMTSSTSSLQPTPNANDRSPNPISTPNPYPKTTGYSRFGNISNPVDVKRNNSNSPAEQNSVPGSNSSSYNPGYFAPNKPLERKQTKTRSRWHFGIRSRSQPSEVMSEIYKTLVTLKMEWKQINPYKIRIRYHSPVMSEDIDQSQTATGIHFSDNYRNVRSPGNNPRQNSPFSKIGGFNKSIIEKKIIETKVDLQLYKLDSRNYLVDFKVVIPSSKSQSHSETDKKVNASLPIVPEPIDVASVSKSLSHSLSKGDIETFNFNSSLSPLTQTNFGSLRVSDQMNSINNQFSNNDSQNMVFENGMEMELDNSNNHGFGEHPAGQSIPNSENVFGQSIDLGSNFSYNASDENKPLPEPVTLPEFDRIPSNAIVHSLPRVENSDFPYSGSLINSGIPISGNNEYNNSIESNPMAIPGASQGLSFEANSYFTSQMANSMFNNSSLSNRNFMDNKTPDQRRGSINVNKSSTNTSGQVFNIFPFFEVCTKLITELTLPSQKS</sequence>
<keyword evidence="6 13" id="KW-0418">Kinase</keyword>
<feature type="compositionally biased region" description="Low complexity" evidence="11">
    <location>
        <begin position="484"/>
        <end position="511"/>
    </location>
</feature>
<evidence type="ECO:0000256" key="4">
    <source>
        <dbReference type="ARBA" id="ARBA00022679"/>
    </source>
</evidence>
<comment type="similarity">
    <text evidence="1">Belongs to the protein kinase superfamily. CAMK Ser/Thr protein kinase family. SNF1 subfamily.</text>
</comment>
<evidence type="ECO:0000313" key="13">
    <source>
        <dbReference type="EMBL" id="OMJ26413.1"/>
    </source>
</evidence>
<dbReference type="Gene3D" id="1.10.510.10">
    <property type="entry name" value="Transferase(Phosphotransferase) domain 1"/>
    <property type="match status" value="1"/>
</dbReference>
<reference evidence="13 14" key="1">
    <citation type="submission" date="2017-01" db="EMBL/GenBank/DDBJ databases">
        <authorList>
            <person name="Mah S.A."/>
            <person name="Swanson W.J."/>
            <person name="Moy G.W."/>
            <person name="Vacquier V.D."/>
        </authorList>
    </citation>
    <scope>NUCLEOTIDE SEQUENCE [LARGE SCALE GENOMIC DNA]</scope>
    <source>
        <strain evidence="13 14">GSMNP</strain>
    </source>
</reference>
<feature type="region of interest" description="Disordered" evidence="11">
    <location>
        <begin position="449"/>
        <end position="471"/>
    </location>
</feature>
<evidence type="ECO:0000256" key="11">
    <source>
        <dbReference type="SAM" id="MobiDB-lite"/>
    </source>
</evidence>
<evidence type="ECO:0000256" key="9">
    <source>
        <dbReference type="ARBA" id="ARBA00048679"/>
    </source>
</evidence>
<evidence type="ECO:0000256" key="3">
    <source>
        <dbReference type="ARBA" id="ARBA00022527"/>
    </source>
</evidence>
<evidence type="ECO:0000256" key="5">
    <source>
        <dbReference type="ARBA" id="ARBA00022741"/>
    </source>
</evidence>
<dbReference type="EC" id="2.7.11.1" evidence="2"/>
<dbReference type="EMBL" id="LSSN01000021">
    <property type="protein sequence ID" value="OMJ26413.1"/>
    <property type="molecule type" value="Genomic_DNA"/>
</dbReference>
<protein>
    <recommendedName>
        <fullName evidence="2">non-specific serine/threonine protein kinase</fullName>
        <ecNumber evidence="2">2.7.11.1</ecNumber>
    </recommendedName>
</protein>
<evidence type="ECO:0000259" key="12">
    <source>
        <dbReference type="PROSITE" id="PS50011"/>
    </source>
</evidence>
<dbReference type="FunFam" id="3.30.200.20:FF:000236">
    <property type="entry name" value="Non-specific serine/threonine protein kinase"/>
    <property type="match status" value="1"/>
</dbReference>
<dbReference type="SMART" id="SM00220">
    <property type="entry name" value="S_TKc"/>
    <property type="match status" value="1"/>
</dbReference>
<keyword evidence="14" id="KW-1185">Reference proteome</keyword>
<dbReference type="OrthoDB" id="193931at2759"/>
<keyword evidence="7 10" id="KW-0067">ATP-binding</keyword>
<dbReference type="GO" id="GO:0106310">
    <property type="term" value="F:protein serine kinase activity"/>
    <property type="evidence" value="ECO:0007669"/>
    <property type="project" value="RHEA"/>
</dbReference>
<keyword evidence="4" id="KW-0808">Transferase</keyword>
<gene>
    <name evidence="13" type="ORF">AYI70_g196</name>
</gene>
<evidence type="ECO:0000256" key="10">
    <source>
        <dbReference type="PROSITE-ProRule" id="PRU10141"/>
    </source>
</evidence>
<dbReference type="PROSITE" id="PS00107">
    <property type="entry name" value="PROTEIN_KINASE_ATP"/>
    <property type="match status" value="1"/>
</dbReference>
<name>A0A1R1YHQ9_9FUNG</name>
<evidence type="ECO:0000313" key="14">
    <source>
        <dbReference type="Proteomes" id="UP000187283"/>
    </source>
</evidence>
<dbReference type="Proteomes" id="UP000187283">
    <property type="component" value="Unassembled WGS sequence"/>
</dbReference>
<dbReference type="GO" id="GO:0005524">
    <property type="term" value="F:ATP binding"/>
    <property type="evidence" value="ECO:0007669"/>
    <property type="project" value="UniProtKB-UniRule"/>
</dbReference>
<dbReference type="PANTHER" id="PTHR24346">
    <property type="entry name" value="MAP/MICROTUBULE AFFINITY-REGULATING KINASE"/>
    <property type="match status" value="1"/>
</dbReference>
<accession>A0A1R1YHQ9</accession>
<evidence type="ECO:0000256" key="6">
    <source>
        <dbReference type="ARBA" id="ARBA00022777"/>
    </source>
</evidence>
<dbReference type="SUPFAM" id="SSF103243">
    <property type="entry name" value="KA1-like"/>
    <property type="match status" value="1"/>
</dbReference>
<comment type="caution">
    <text evidence="13">The sequence shown here is derived from an EMBL/GenBank/DDBJ whole genome shotgun (WGS) entry which is preliminary data.</text>
</comment>
<dbReference type="PROSITE" id="PS50011">
    <property type="entry name" value="PROTEIN_KINASE_DOM"/>
    <property type="match status" value="1"/>
</dbReference>
<keyword evidence="5 10" id="KW-0547">Nucleotide-binding</keyword>
<evidence type="ECO:0000256" key="1">
    <source>
        <dbReference type="ARBA" id="ARBA00006234"/>
    </source>
</evidence>
<keyword evidence="3" id="KW-0723">Serine/threonine-protein kinase</keyword>
<feature type="binding site" evidence="10">
    <location>
        <position position="39"/>
    </location>
    <ligand>
        <name>ATP</name>
        <dbReference type="ChEBI" id="CHEBI:30616"/>
    </ligand>
</feature>
<dbReference type="InterPro" id="IPR028375">
    <property type="entry name" value="KA1/Ssp2_C"/>
</dbReference>
<feature type="compositionally biased region" description="Polar residues" evidence="11">
    <location>
        <begin position="564"/>
        <end position="584"/>
    </location>
</feature>
<dbReference type="InterPro" id="IPR011009">
    <property type="entry name" value="Kinase-like_dom_sf"/>
</dbReference>
<dbReference type="InterPro" id="IPR000719">
    <property type="entry name" value="Prot_kinase_dom"/>
</dbReference>
<evidence type="ECO:0000256" key="8">
    <source>
        <dbReference type="ARBA" id="ARBA00047899"/>
    </source>
</evidence>
<dbReference type="Pfam" id="PF16579">
    <property type="entry name" value="AdenylateSensor"/>
    <property type="match status" value="1"/>
</dbReference>
<feature type="compositionally biased region" description="Polar residues" evidence="11">
    <location>
        <begin position="512"/>
        <end position="536"/>
    </location>
</feature>
<feature type="compositionally biased region" description="Polar residues" evidence="11">
    <location>
        <begin position="547"/>
        <end position="557"/>
    </location>
</feature>
<organism evidence="13 14">
    <name type="scientific">Smittium culicis</name>
    <dbReference type="NCBI Taxonomy" id="133412"/>
    <lineage>
        <taxon>Eukaryota</taxon>
        <taxon>Fungi</taxon>
        <taxon>Fungi incertae sedis</taxon>
        <taxon>Zoopagomycota</taxon>
        <taxon>Kickxellomycotina</taxon>
        <taxon>Harpellomycetes</taxon>
        <taxon>Harpellales</taxon>
        <taxon>Legeriomycetaceae</taxon>
        <taxon>Smittium</taxon>
    </lineage>
</organism>
<dbReference type="PANTHER" id="PTHR24346:SF110">
    <property type="entry name" value="NON-SPECIFIC SERINE_THREONINE PROTEIN KINASE"/>
    <property type="match status" value="1"/>
</dbReference>
<feature type="region of interest" description="Disordered" evidence="11">
    <location>
        <begin position="484"/>
        <end position="603"/>
    </location>
</feature>
<dbReference type="InterPro" id="IPR017441">
    <property type="entry name" value="Protein_kinase_ATP_BS"/>
</dbReference>
<dbReference type="SUPFAM" id="SSF56112">
    <property type="entry name" value="Protein kinase-like (PK-like)"/>
    <property type="match status" value="1"/>
</dbReference>
<feature type="region of interest" description="Disordered" evidence="11">
    <location>
        <begin position="955"/>
        <end position="976"/>
    </location>
</feature>
<dbReference type="Gene3D" id="3.30.310.80">
    <property type="entry name" value="Kinase associated domain 1, KA1"/>
    <property type="match status" value="1"/>
</dbReference>
<dbReference type="FunFam" id="1.10.510.10:FF:000407">
    <property type="entry name" value="Non-specific serine/threonine protein kinase"/>
    <property type="match status" value="1"/>
</dbReference>
<proteinExistence type="inferred from homology"/>
<feature type="domain" description="Protein kinase" evidence="12">
    <location>
        <begin position="10"/>
        <end position="255"/>
    </location>
</feature>
<evidence type="ECO:0000256" key="7">
    <source>
        <dbReference type="ARBA" id="ARBA00022840"/>
    </source>
</evidence>
<dbReference type="AlphaFoldDB" id="A0A1R1YHQ9"/>
<dbReference type="Pfam" id="PF00069">
    <property type="entry name" value="Pkinase"/>
    <property type="match status" value="1"/>
</dbReference>
<dbReference type="STRING" id="133412.A0A1R1YHQ9"/>
<dbReference type="GO" id="GO:0004674">
    <property type="term" value="F:protein serine/threonine kinase activity"/>
    <property type="evidence" value="ECO:0007669"/>
    <property type="project" value="UniProtKB-KW"/>
</dbReference>